<feature type="chain" id="PRO_5043682583" evidence="1">
    <location>
        <begin position="35"/>
        <end position="130"/>
    </location>
</feature>
<keyword evidence="3" id="KW-1185">Reference proteome</keyword>
<accession>A0AAU4K7D1</accession>
<dbReference type="RefSeq" id="WP_045824426.1">
    <property type="nucleotide sequence ID" value="NZ_CP108021.1"/>
</dbReference>
<evidence type="ECO:0000256" key="1">
    <source>
        <dbReference type="SAM" id="SignalP"/>
    </source>
</evidence>
<reference evidence="2 3" key="1">
    <citation type="submission" date="2022-10" db="EMBL/GenBank/DDBJ databases">
        <title>The complete genomes of actinobacterial strains from the NBC collection.</title>
        <authorList>
            <person name="Joergensen T.S."/>
            <person name="Alvarez Arevalo M."/>
            <person name="Sterndorff E.B."/>
            <person name="Faurdal D."/>
            <person name="Vuksanovic O."/>
            <person name="Mourched A.-S."/>
            <person name="Charusanti P."/>
            <person name="Shaw S."/>
            <person name="Blin K."/>
            <person name="Weber T."/>
        </authorList>
    </citation>
    <scope>NUCLEOTIDE SEQUENCE [LARGE SCALE GENOMIC DNA]</scope>
    <source>
        <strain evidence="2 3">NBC_00319</strain>
    </source>
</reference>
<feature type="signal peptide" evidence="1">
    <location>
        <begin position="1"/>
        <end position="34"/>
    </location>
</feature>
<evidence type="ECO:0000313" key="3">
    <source>
        <dbReference type="Proteomes" id="UP001432128"/>
    </source>
</evidence>
<dbReference type="KEGG" id="whr:OG579_09725"/>
<dbReference type="AlphaFoldDB" id="A0AAU4K7D1"/>
<protein>
    <submittedName>
        <fullName evidence="2">Uncharacterized protein</fullName>
    </submittedName>
</protein>
<sequence length="130" mass="13955">MKNARKTTQRAAATVLAAAAIGTAGMIAAGPANAVAPPELRITGAVYCDRTEFVPTLVRSMTARNVGGVTMRNTTLQEINGQRRFSPALKPGETLNITTKQRGCFPSSISGYTISDIRENVFDNFGYWTN</sequence>
<dbReference type="Proteomes" id="UP001432128">
    <property type="component" value="Chromosome"/>
</dbReference>
<proteinExistence type="predicted"/>
<organism evidence="2 3">
    <name type="scientific">Williamsia herbipolensis</name>
    <dbReference type="NCBI Taxonomy" id="1603258"/>
    <lineage>
        <taxon>Bacteria</taxon>
        <taxon>Bacillati</taxon>
        <taxon>Actinomycetota</taxon>
        <taxon>Actinomycetes</taxon>
        <taxon>Mycobacteriales</taxon>
        <taxon>Nocardiaceae</taxon>
        <taxon>Williamsia</taxon>
    </lineage>
</organism>
<keyword evidence="1" id="KW-0732">Signal</keyword>
<evidence type="ECO:0000313" key="2">
    <source>
        <dbReference type="EMBL" id="WUM22020.1"/>
    </source>
</evidence>
<name>A0AAU4K7D1_9NOCA</name>
<gene>
    <name evidence="2" type="ORF">OG579_09725</name>
</gene>
<dbReference type="EMBL" id="CP108021">
    <property type="protein sequence ID" value="WUM22020.1"/>
    <property type="molecule type" value="Genomic_DNA"/>
</dbReference>